<keyword evidence="2" id="KW-0963">Cytoplasm</keyword>
<dbReference type="GO" id="GO:0005737">
    <property type="term" value="C:cytoplasm"/>
    <property type="evidence" value="ECO:0007669"/>
    <property type="project" value="UniProtKB-SubCell"/>
</dbReference>
<evidence type="ECO:0000256" key="2">
    <source>
        <dbReference type="ARBA" id="ARBA00022490"/>
    </source>
</evidence>
<evidence type="ECO:0000313" key="4">
    <source>
        <dbReference type="EMBL" id="JAI16623.1"/>
    </source>
</evidence>
<organism evidence="4">
    <name type="scientific">Tabanus bromius</name>
    <name type="common">Band-eyed brown horse fly</name>
    <dbReference type="NCBI Taxonomy" id="304241"/>
    <lineage>
        <taxon>Eukaryota</taxon>
        <taxon>Metazoa</taxon>
        <taxon>Ecdysozoa</taxon>
        <taxon>Arthropoda</taxon>
        <taxon>Hexapoda</taxon>
        <taxon>Insecta</taxon>
        <taxon>Pterygota</taxon>
        <taxon>Neoptera</taxon>
        <taxon>Endopterygota</taxon>
        <taxon>Diptera</taxon>
        <taxon>Brachycera</taxon>
        <taxon>Tabanomorpha</taxon>
        <taxon>Tabanoidea</taxon>
        <taxon>Tabanidae</taxon>
        <taxon>Tabanus</taxon>
    </lineage>
</organism>
<dbReference type="PANTHER" id="PTHR21162">
    <property type="entry name" value="P53 AND DNA DAMAGE-REGULATED PROTEIN"/>
    <property type="match status" value="1"/>
</dbReference>
<sequence>MSKTSAQKTIEILVESEKIADDILVIKGELIALDKQRHETNEALRNVQKTDEKKVLITIGTMLVKVERERALDILQKEKVRVDAEINKLRSDEKIFLEKLRYLEYTSPIKGLNLKPLDRDEISAIKSNMPFM</sequence>
<dbReference type="CDD" id="cd22860">
    <property type="entry name" value="PDRG1"/>
    <property type="match status" value="1"/>
</dbReference>
<dbReference type="InterPro" id="IPR030482">
    <property type="entry name" value="PDRG1"/>
</dbReference>
<comment type="subcellular location">
    <subcellularLocation>
        <location evidence="1">Cytoplasm</location>
    </subcellularLocation>
</comment>
<evidence type="ECO:0000256" key="1">
    <source>
        <dbReference type="ARBA" id="ARBA00004496"/>
    </source>
</evidence>
<dbReference type="EMBL" id="GDAI01000980">
    <property type="protein sequence ID" value="JAI16623.1"/>
    <property type="molecule type" value="mRNA"/>
</dbReference>
<reference evidence="4" key="1">
    <citation type="journal article" date="2015" name="Insect Biochem. Mol. Biol.">
        <title>An insight into the sialome of the horse fly, Tabanus bromius.</title>
        <authorList>
            <person name="Ribeiro J.M."/>
            <person name="Kazimirova M."/>
            <person name="Takac P."/>
            <person name="Andersen J.F."/>
            <person name="Francischetti I.M."/>
        </authorList>
    </citation>
    <scope>NUCLEOTIDE SEQUENCE</scope>
</reference>
<dbReference type="PANTHER" id="PTHR21162:SF0">
    <property type="entry name" value="P53 AND DNA DAMAGE-REGULATED PROTEIN 1"/>
    <property type="match status" value="1"/>
</dbReference>
<keyword evidence="3" id="KW-0143">Chaperone</keyword>
<dbReference type="AlphaFoldDB" id="A0A0K8TR70"/>
<accession>A0A0K8TR70</accession>
<evidence type="ECO:0008006" key="5">
    <source>
        <dbReference type="Google" id="ProtNLM"/>
    </source>
</evidence>
<proteinExistence type="evidence at transcript level"/>
<name>A0A0K8TR70_TABBR</name>
<evidence type="ECO:0000256" key="3">
    <source>
        <dbReference type="ARBA" id="ARBA00023186"/>
    </source>
</evidence>
<protein>
    <recommendedName>
        <fullName evidence="5">P53 and DNA damage-regulated protein 1</fullName>
    </recommendedName>
</protein>